<gene>
    <name evidence="1" type="ORF">T310_1945</name>
</gene>
<dbReference type="Gene3D" id="3.40.50.1820">
    <property type="entry name" value="alpha/beta hydrolase"/>
    <property type="match status" value="1"/>
</dbReference>
<evidence type="ECO:0000313" key="1">
    <source>
        <dbReference type="EMBL" id="KKA24024.1"/>
    </source>
</evidence>
<dbReference type="EMBL" id="LASV01000077">
    <property type="protein sequence ID" value="KKA24024.1"/>
    <property type="molecule type" value="Genomic_DNA"/>
</dbReference>
<dbReference type="OrthoDB" id="5354320at2759"/>
<proteinExistence type="predicted"/>
<keyword evidence="2" id="KW-1185">Reference proteome</keyword>
<dbReference type="SUPFAM" id="SSF53474">
    <property type="entry name" value="alpha/beta-Hydrolases"/>
    <property type="match status" value="1"/>
</dbReference>
<dbReference type="Proteomes" id="UP000053958">
    <property type="component" value="Unassembled WGS sequence"/>
</dbReference>
<reference evidence="1 2" key="1">
    <citation type="submission" date="2015-04" db="EMBL/GenBank/DDBJ databases">
        <authorList>
            <person name="Heijne W.H."/>
            <person name="Fedorova N.D."/>
            <person name="Nierman W.C."/>
            <person name="Vollebregt A.W."/>
            <person name="Zhao Z."/>
            <person name="Wu L."/>
            <person name="Kumar M."/>
            <person name="Stam H."/>
            <person name="van den Berg M.A."/>
            <person name="Pel H.J."/>
        </authorList>
    </citation>
    <scope>NUCLEOTIDE SEQUENCE [LARGE SCALE GENOMIC DNA]</scope>
    <source>
        <strain evidence="1 2">CBS 393.64</strain>
    </source>
</reference>
<name>A0A0F4Z0J0_RASE3</name>
<organism evidence="1 2">
    <name type="scientific">Rasamsonia emersonii (strain ATCC 16479 / CBS 393.64 / IMI 116815)</name>
    <dbReference type="NCBI Taxonomy" id="1408163"/>
    <lineage>
        <taxon>Eukaryota</taxon>
        <taxon>Fungi</taxon>
        <taxon>Dikarya</taxon>
        <taxon>Ascomycota</taxon>
        <taxon>Pezizomycotina</taxon>
        <taxon>Eurotiomycetes</taxon>
        <taxon>Eurotiomycetidae</taxon>
        <taxon>Eurotiales</taxon>
        <taxon>Trichocomaceae</taxon>
        <taxon>Rasamsonia</taxon>
    </lineage>
</organism>
<accession>A0A0F4Z0J0</accession>
<sequence>MPSLFCSAILEEYPEMLSDYQSRMHVHFKDLNSSNSSIYQKMDAAEGQKKAVLGFRAAFKSAPWIPISKMQAQSFRERPLKGPILVSKVKIPRPNDEEEEALRSKLWDVFKSKSEGVEKLDPPAPCASSYDGEWIGVRRDVKDPKAPPPDVSEQEKFHGIQQNRQNDITLSSTYPEARGSDSIWPSDPPRGDLHCDNSALCHPLIDPSTWTDWEGMPPMWIACGEETYSDGIKFLVRNINASGVPVTFVEYEFMPHVWNVVIPSLPQSRHAMKLWGEACKELGATDDRAKERKSEAWFVKLGKLEMVKRDFERLLDIPNDEVLRRMRATRDELAKYVWKGPAVGYAKL</sequence>
<dbReference type="GeneID" id="25314296"/>
<dbReference type="InterPro" id="IPR029058">
    <property type="entry name" value="AB_hydrolase_fold"/>
</dbReference>
<comment type="caution">
    <text evidence="1">The sequence shown here is derived from an EMBL/GenBank/DDBJ whole genome shotgun (WGS) entry which is preliminary data.</text>
</comment>
<protein>
    <submittedName>
        <fullName evidence="1">Lipase/esterase</fullName>
    </submittedName>
</protein>
<evidence type="ECO:0000313" key="2">
    <source>
        <dbReference type="Proteomes" id="UP000053958"/>
    </source>
</evidence>
<dbReference type="AlphaFoldDB" id="A0A0F4Z0J0"/>
<dbReference type="RefSeq" id="XP_013330636.1">
    <property type="nucleotide sequence ID" value="XM_013475182.1"/>
</dbReference>
<dbReference type="STRING" id="1408163.A0A0F4Z0J0"/>